<keyword evidence="6" id="KW-0067">ATP-binding</keyword>
<evidence type="ECO:0000256" key="8">
    <source>
        <dbReference type="ARBA" id="ARBA00022975"/>
    </source>
</evidence>
<evidence type="ECO:0000256" key="5">
    <source>
        <dbReference type="ARBA" id="ARBA00022741"/>
    </source>
</evidence>
<dbReference type="NCBIfam" id="NF003792">
    <property type="entry name" value="PRK05380.1"/>
    <property type="match status" value="1"/>
</dbReference>
<keyword evidence="4 12" id="KW-0436">Ligase</keyword>
<reference evidence="12" key="1">
    <citation type="submission" date="2024-03" db="EMBL/GenBank/DDBJ databases">
        <title>Complete genome sequence of Mycoplasma gypis type strain B1/T1.</title>
        <authorList>
            <person name="Spergser J."/>
        </authorList>
    </citation>
    <scope>NUCLEOTIDE SEQUENCE [LARGE SCALE GENOMIC DNA]</scope>
    <source>
        <strain evidence="12">B1/T1</strain>
    </source>
</reference>
<dbReference type="SUPFAM" id="SSF52317">
    <property type="entry name" value="Class I glutamine amidotransferase-like"/>
    <property type="match status" value="1"/>
</dbReference>
<dbReference type="InterPro" id="IPR017456">
    <property type="entry name" value="CTP_synthase_N"/>
</dbReference>
<dbReference type="InterPro" id="IPR033828">
    <property type="entry name" value="GATase1_CTP_Synthase"/>
</dbReference>
<dbReference type="SUPFAM" id="SSF52540">
    <property type="entry name" value="P-loop containing nucleoside triphosphate hydrolases"/>
    <property type="match status" value="1"/>
</dbReference>
<dbReference type="NCBIfam" id="TIGR00337">
    <property type="entry name" value="PyrG"/>
    <property type="match status" value="1"/>
</dbReference>
<dbReference type="InterPro" id="IPR017926">
    <property type="entry name" value="GATASE"/>
</dbReference>
<evidence type="ECO:0000256" key="6">
    <source>
        <dbReference type="ARBA" id="ARBA00022840"/>
    </source>
</evidence>
<comment type="similarity">
    <text evidence="2">Belongs to the CTP synthase family.</text>
</comment>
<evidence type="ECO:0000256" key="9">
    <source>
        <dbReference type="ARBA" id="ARBA00047781"/>
    </source>
</evidence>
<evidence type="ECO:0000259" key="10">
    <source>
        <dbReference type="Pfam" id="PF00117"/>
    </source>
</evidence>
<dbReference type="InterPro" id="IPR027417">
    <property type="entry name" value="P-loop_NTPase"/>
</dbReference>
<dbReference type="PANTHER" id="PTHR11550">
    <property type="entry name" value="CTP SYNTHASE"/>
    <property type="match status" value="1"/>
</dbReference>
<dbReference type="Gene3D" id="3.40.50.300">
    <property type="entry name" value="P-loop containing nucleotide triphosphate hydrolases"/>
    <property type="match status" value="1"/>
</dbReference>
<comment type="catalytic activity">
    <reaction evidence="9">
        <text>UTP + L-glutamine + ATP + H2O = CTP + L-glutamate + ADP + phosphate + 2 H(+)</text>
        <dbReference type="Rhea" id="RHEA:26426"/>
        <dbReference type="ChEBI" id="CHEBI:15377"/>
        <dbReference type="ChEBI" id="CHEBI:15378"/>
        <dbReference type="ChEBI" id="CHEBI:29985"/>
        <dbReference type="ChEBI" id="CHEBI:30616"/>
        <dbReference type="ChEBI" id="CHEBI:37563"/>
        <dbReference type="ChEBI" id="CHEBI:43474"/>
        <dbReference type="ChEBI" id="CHEBI:46398"/>
        <dbReference type="ChEBI" id="CHEBI:58359"/>
        <dbReference type="ChEBI" id="CHEBI:456216"/>
        <dbReference type="EC" id="6.3.4.2"/>
    </reaction>
</comment>
<comment type="pathway">
    <text evidence="1">Pyrimidine metabolism; CTP biosynthesis via de novo pathway; CTP from UDP: step 2/2.</text>
</comment>
<dbReference type="Proteomes" id="UP001460679">
    <property type="component" value="Chromosome"/>
</dbReference>
<feature type="domain" description="Glutamine amidotransferase" evidence="10">
    <location>
        <begin position="305"/>
        <end position="529"/>
    </location>
</feature>
<dbReference type="Gene3D" id="3.40.50.880">
    <property type="match status" value="1"/>
</dbReference>
<accession>A0ABZ2RNT0</accession>
<dbReference type="RefSeq" id="WP_205498565.1">
    <property type="nucleotide sequence ID" value="NZ_CP148066.1"/>
</dbReference>
<dbReference type="EC" id="6.3.4.2" evidence="3"/>
<sequence>MKTKFIFVTGGVISGLGKGVSAASIGRLLKSRGFKVFAMKLDPYLNVDPGVLSPFEHGEVYVTDDGGETDLDLGHYERFIDENLSKYSSVTSGKLFSQLLSNERDGKYNGKTVQIVPHFTNSVQNAILDIEKKHNPDFAIVEIGGTVGDLESNSFFYALAQLKHMIPNNVYFIHTSFVPYLNASGEFKSKPTQHSIAVLRELGINPNMVFLRSQKSPTPEINKKIAEYSFLDENCVVSVPDFKQVYKMPIYLETKKVAKTILSYFGIKDKKPDLTKWKEFVKLLEAKNKQKLTIGMVGKYTKFEDAYKSIIEALKISGAYQSAEISLKWINSENIKNVEDAKEAIKDVNGVVILPGFGARGIEGKILIANQTRIDNVPTLGICLGMQVMSINQARLKGIKKATSFEFKTNDKDEVYILDFIRGKNEDDAIGGTLRLGASPTEIKKDSLAYQIYNSELVYERHRHRYEISPKYRSMLEDEEFIFSGQEPNSKLAEICELRNHRFYLGTQYHPEFNARPLKEHTLFSTFIKECKKDY</sequence>
<dbReference type="Pfam" id="PF00117">
    <property type="entry name" value="GATase"/>
    <property type="match status" value="1"/>
</dbReference>
<dbReference type="InterPro" id="IPR004468">
    <property type="entry name" value="CTP_synthase"/>
</dbReference>
<evidence type="ECO:0000256" key="3">
    <source>
        <dbReference type="ARBA" id="ARBA00012291"/>
    </source>
</evidence>
<dbReference type="EMBL" id="CP148066">
    <property type="protein sequence ID" value="WXL28695.1"/>
    <property type="molecule type" value="Genomic_DNA"/>
</dbReference>
<evidence type="ECO:0000256" key="7">
    <source>
        <dbReference type="ARBA" id="ARBA00022962"/>
    </source>
</evidence>
<evidence type="ECO:0000256" key="2">
    <source>
        <dbReference type="ARBA" id="ARBA00007533"/>
    </source>
</evidence>
<gene>
    <name evidence="12" type="ORF">WG616_01585</name>
</gene>
<dbReference type="Pfam" id="PF06418">
    <property type="entry name" value="CTP_synth_N"/>
    <property type="match status" value="1"/>
</dbReference>
<keyword evidence="8" id="KW-0665">Pyrimidine biosynthesis</keyword>
<dbReference type="PANTHER" id="PTHR11550:SF0">
    <property type="entry name" value="CTP SYNTHASE-RELATED"/>
    <property type="match status" value="1"/>
</dbReference>
<keyword evidence="5" id="KW-0547">Nucleotide-binding</keyword>
<evidence type="ECO:0000313" key="12">
    <source>
        <dbReference type="EMBL" id="WXL28695.1"/>
    </source>
</evidence>
<evidence type="ECO:0000259" key="11">
    <source>
        <dbReference type="Pfam" id="PF06418"/>
    </source>
</evidence>
<dbReference type="CDD" id="cd03113">
    <property type="entry name" value="CTPS_N"/>
    <property type="match status" value="1"/>
</dbReference>
<evidence type="ECO:0000256" key="4">
    <source>
        <dbReference type="ARBA" id="ARBA00022598"/>
    </source>
</evidence>
<dbReference type="PROSITE" id="PS51273">
    <property type="entry name" value="GATASE_TYPE_1"/>
    <property type="match status" value="1"/>
</dbReference>
<evidence type="ECO:0000313" key="13">
    <source>
        <dbReference type="Proteomes" id="UP001460679"/>
    </source>
</evidence>
<evidence type="ECO:0000256" key="1">
    <source>
        <dbReference type="ARBA" id="ARBA00005171"/>
    </source>
</evidence>
<dbReference type="InterPro" id="IPR029062">
    <property type="entry name" value="Class_I_gatase-like"/>
</dbReference>
<protein>
    <recommendedName>
        <fullName evidence="3">CTP synthase (glutamine hydrolyzing)</fullName>
        <ecNumber evidence="3">6.3.4.2</ecNumber>
    </recommendedName>
</protein>
<dbReference type="GO" id="GO:0003883">
    <property type="term" value="F:CTP synthase activity"/>
    <property type="evidence" value="ECO:0007669"/>
    <property type="project" value="UniProtKB-EC"/>
</dbReference>
<name>A0ABZ2RNT0_9BACT</name>
<keyword evidence="13" id="KW-1185">Reference proteome</keyword>
<proteinExistence type="inferred from homology"/>
<organism evidence="12 13">
    <name type="scientific">[Mycoplasma] gypis</name>
    <dbReference type="NCBI Taxonomy" id="92404"/>
    <lineage>
        <taxon>Bacteria</taxon>
        <taxon>Bacillati</taxon>
        <taxon>Mycoplasmatota</taxon>
        <taxon>Mycoplasmoidales</taxon>
        <taxon>Metamycoplasmataceae</taxon>
        <taxon>Metamycoplasma</taxon>
    </lineage>
</organism>
<keyword evidence="7" id="KW-0315">Glutamine amidotransferase</keyword>
<dbReference type="CDD" id="cd01746">
    <property type="entry name" value="GATase1_CTP_Synthase"/>
    <property type="match status" value="1"/>
</dbReference>
<feature type="domain" description="CTP synthase N-terminal" evidence="11">
    <location>
        <begin position="4"/>
        <end position="266"/>
    </location>
</feature>